<reference evidence="1 2" key="1">
    <citation type="submission" date="2024-04" db="EMBL/GenBank/DDBJ databases">
        <title>Draft genome sequence of Sessilibacter corallicola NBRC 116591.</title>
        <authorList>
            <person name="Miyakawa T."/>
            <person name="Kusuya Y."/>
            <person name="Miura T."/>
        </authorList>
    </citation>
    <scope>NUCLEOTIDE SEQUENCE [LARGE SCALE GENOMIC DNA]</scope>
    <source>
        <strain evidence="1 2">KU-00831-HH</strain>
    </source>
</reference>
<name>A0ABQ0A658_9GAMM</name>
<keyword evidence="2" id="KW-1185">Reference proteome</keyword>
<organism evidence="1 2">
    <name type="scientific">Sessilibacter corallicola</name>
    <dbReference type="NCBI Taxonomy" id="2904075"/>
    <lineage>
        <taxon>Bacteria</taxon>
        <taxon>Pseudomonadati</taxon>
        <taxon>Pseudomonadota</taxon>
        <taxon>Gammaproteobacteria</taxon>
        <taxon>Cellvibrionales</taxon>
        <taxon>Cellvibrionaceae</taxon>
        <taxon>Sessilibacter</taxon>
    </lineage>
</organism>
<dbReference type="EMBL" id="BAABWN010000002">
    <property type="protein sequence ID" value="GAA6167143.1"/>
    <property type="molecule type" value="Genomic_DNA"/>
</dbReference>
<comment type="caution">
    <text evidence="1">The sequence shown here is derived from an EMBL/GenBank/DDBJ whole genome shotgun (WGS) entry which is preliminary data.</text>
</comment>
<proteinExistence type="predicted"/>
<protein>
    <submittedName>
        <fullName evidence="1">Uncharacterized protein</fullName>
    </submittedName>
</protein>
<dbReference type="Proteomes" id="UP001465153">
    <property type="component" value="Unassembled WGS sequence"/>
</dbReference>
<gene>
    <name evidence="1" type="ORF">NBRC116591_09530</name>
</gene>
<evidence type="ECO:0000313" key="2">
    <source>
        <dbReference type="Proteomes" id="UP001465153"/>
    </source>
</evidence>
<sequence>MNIIESSQISSALTREATETESPNIQVSIAQAALDVNIEGACVEACIQLQDEYLIFTTNDCPFEETLNIYLIDAENNVVDSASIYWMYSIGMFSDLTIKNANTIGFTFFKDTPWTLEVFEKPQMMVPYISEPKGVFRKIKLKRRFRVSSIQN</sequence>
<evidence type="ECO:0000313" key="1">
    <source>
        <dbReference type="EMBL" id="GAA6167143.1"/>
    </source>
</evidence>
<accession>A0ABQ0A658</accession>
<dbReference type="RefSeq" id="WP_353301858.1">
    <property type="nucleotide sequence ID" value="NZ_BAABWN010000002.1"/>
</dbReference>